<dbReference type="InterPro" id="IPR052557">
    <property type="entry name" value="CAP/Cytokinesis_protein"/>
</dbReference>
<dbReference type="Pfam" id="PF01841">
    <property type="entry name" value="Transglut_core"/>
    <property type="match status" value="1"/>
</dbReference>
<proteinExistence type="predicted"/>
<gene>
    <name evidence="2" type="ORF">ACFQO1_01840</name>
</gene>
<accession>A0ABW2MS92</accession>
<evidence type="ECO:0000259" key="1">
    <source>
        <dbReference type="SMART" id="SM00460"/>
    </source>
</evidence>
<dbReference type="SUPFAM" id="SSF54001">
    <property type="entry name" value="Cysteine proteinases"/>
    <property type="match status" value="1"/>
</dbReference>
<dbReference type="EMBL" id="JBHTBN010000001">
    <property type="protein sequence ID" value="MFC7356415.1"/>
    <property type="molecule type" value="Genomic_DNA"/>
</dbReference>
<dbReference type="RefSeq" id="WP_380216131.1">
    <property type="nucleotide sequence ID" value="NZ_JBHTBN010000001.1"/>
</dbReference>
<sequence>MRNVFFYVLLLFGLSAYSQIGDVISSRRIASERTTVRTTSSTIDLKKTIQRLAFQITKNSPTEAKKAEAIFYWIASNIEYDTALRLDRTLQQEIYTSEEKIIQNVLKRKKALCGGYAFLFQALCQEVGIKAEVIHGYSKKYVRTSKNRKVDHTWNAVKIDGRWQLLDITMARSQSRTGFPDLFWFGTPPLDFIKSHYPLAIKWALVSRPISFEEFNQTTTPP</sequence>
<dbReference type="InterPro" id="IPR038765">
    <property type="entry name" value="Papain-like_cys_pep_sf"/>
</dbReference>
<organism evidence="2 3">
    <name type="scientific">Jejudonia soesokkakensis</name>
    <dbReference type="NCBI Taxonomy" id="1323432"/>
    <lineage>
        <taxon>Bacteria</taxon>
        <taxon>Pseudomonadati</taxon>
        <taxon>Bacteroidota</taxon>
        <taxon>Flavobacteriia</taxon>
        <taxon>Flavobacteriales</taxon>
        <taxon>Flavobacteriaceae</taxon>
        <taxon>Jejudonia</taxon>
    </lineage>
</organism>
<dbReference type="Proteomes" id="UP001596415">
    <property type="component" value="Unassembled WGS sequence"/>
</dbReference>
<feature type="domain" description="Transglutaminase-like" evidence="1">
    <location>
        <begin position="105"/>
        <end position="170"/>
    </location>
</feature>
<reference evidence="3" key="1">
    <citation type="journal article" date="2019" name="Int. J. Syst. Evol. Microbiol.">
        <title>The Global Catalogue of Microorganisms (GCM) 10K type strain sequencing project: providing services to taxonomists for standard genome sequencing and annotation.</title>
        <authorList>
            <consortium name="The Broad Institute Genomics Platform"/>
            <consortium name="The Broad Institute Genome Sequencing Center for Infectious Disease"/>
            <person name="Wu L."/>
            <person name="Ma J."/>
        </authorList>
    </citation>
    <scope>NUCLEOTIDE SEQUENCE [LARGE SCALE GENOMIC DNA]</scope>
    <source>
        <strain evidence="3">CGMCC 1.16306</strain>
    </source>
</reference>
<dbReference type="InterPro" id="IPR002931">
    <property type="entry name" value="Transglutaminase-like"/>
</dbReference>
<name>A0ABW2MS92_9FLAO</name>
<protein>
    <submittedName>
        <fullName evidence="2">Transglutaminase domain-containing protein</fullName>
    </submittedName>
</protein>
<dbReference type="SMART" id="SM00460">
    <property type="entry name" value="TGc"/>
    <property type="match status" value="1"/>
</dbReference>
<evidence type="ECO:0000313" key="3">
    <source>
        <dbReference type="Proteomes" id="UP001596415"/>
    </source>
</evidence>
<keyword evidence="3" id="KW-1185">Reference proteome</keyword>
<dbReference type="Gene3D" id="3.10.620.30">
    <property type="match status" value="1"/>
</dbReference>
<comment type="caution">
    <text evidence="2">The sequence shown here is derived from an EMBL/GenBank/DDBJ whole genome shotgun (WGS) entry which is preliminary data.</text>
</comment>
<dbReference type="PANTHER" id="PTHR46333:SF2">
    <property type="entry name" value="CYTOKINESIS PROTEIN 3"/>
    <property type="match status" value="1"/>
</dbReference>
<dbReference type="PANTHER" id="PTHR46333">
    <property type="entry name" value="CYTOKINESIS PROTEIN 3"/>
    <property type="match status" value="1"/>
</dbReference>
<evidence type="ECO:0000313" key="2">
    <source>
        <dbReference type="EMBL" id="MFC7356415.1"/>
    </source>
</evidence>